<dbReference type="RefSeq" id="WP_003735024.1">
    <property type="nucleotide sequence ID" value="NC_017537.1"/>
</dbReference>
<dbReference type="KEGG" id="lmq:LMM7_2654"/>
<dbReference type="HOGENOM" id="CLU_108800_0_0_9"/>
<evidence type="ECO:0000313" key="2">
    <source>
        <dbReference type="Proteomes" id="UP000000486"/>
    </source>
</evidence>
<sequence length="199" mass="23157">MLSLADGIDDIYVYKNEKYQLDLSFDNVLRVIELTENNQLTNDFRVNLAVDVLFENVMPWNPYDEDNPFSNIEEKSIVLLDIFENYIVKDNDEGIQCDIDGNPMPSATNEDGEEPAYYSLTQDSDYIFASFLQDYNIDLIEVRGKLHWYKFRALFESLRDDTAIKSIMSIRQAELPSGKGTEKERDALIKLKNHYKLKD</sequence>
<organism evidence="1 2">
    <name type="scientific">Listeria monocytogenes serotype 4a (strain M7)</name>
    <dbReference type="NCBI Taxonomy" id="1030009"/>
    <lineage>
        <taxon>Bacteria</taxon>
        <taxon>Bacillati</taxon>
        <taxon>Bacillota</taxon>
        <taxon>Bacilli</taxon>
        <taxon>Bacillales</taxon>
        <taxon>Listeriaceae</taxon>
        <taxon>Listeria</taxon>
    </lineage>
</organism>
<accession>A0A0E0UZ88</accession>
<dbReference type="InterPro" id="IPR009660">
    <property type="entry name" value="Phage_A500_Gp15"/>
</dbReference>
<protein>
    <submittedName>
        <fullName evidence="1">Putative gp15</fullName>
    </submittedName>
</protein>
<dbReference type="EMBL" id="CP002816">
    <property type="protein sequence ID" value="AEH93659.1"/>
    <property type="molecule type" value="Genomic_DNA"/>
</dbReference>
<gene>
    <name evidence="1" type="ordered locus">LMM7_2654</name>
</gene>
<dbReference type="Pfam" id="PF06854">
    <property type="entry name" value="Phage_Gp15"/>
    <property type="match status" value="1"/>
</dbReference>
<dbReference type="AlphaFoldDB" id="A0A0E0UZ88"/>
<dbReference type="PATRIC" id="fig|1030009.3.peg.2644"/>
<dbReference type="Proteomes" id="UP000000486">
    <property type="component" value="Chromosome"/>
</dbReference>
<name>A0A0E0UZ88_LISMM</name>
<reference evidence="1 2" key="1">
    <citation type="journal article" date="2011" name="J. Bacteriol.">
        <title>Genome sequence of the nonpathogenic Listeria monocytogenes serovar 4a strain M7.</title>
        <authorList>
            <person name="Chen J."/>
            <person name="Xia Y."/>
            <person name="Cheng C."/>
            <person name="Fang C."/>
            <person name="Shan Y."/>
            <person name="Jin G."/>
            <person name="Fang W."/>
        </authorList>
    </citation>
    <scope>NUCLEOTIDE SEQUENCE [LARGE SCALE GENOMIC DNA]</scope>
    <source>
        <strain evidence="1 2">M7</strain>
    </source>
</reference>
<proteinExistence type="predicted"/>
<evidence type="ECO:0000313" key="1">
    <source>
        <dbReference type="EMBL" id="AEH93659.1"/>
    </source>
</evidence>